<feature type="region of interest" description="Disordered" evidence="2">
    <location>
        <begin position="316"/>
        <end position="371"/>
    </location>
</feature>
<feature type="compositionally biased region" description="Low complexity" evidence="2">
    <location>
        <begin position="354"/>
        <end position="369"/>
    </location>
</feature>
<accession>A0A1E7FE18</accession>
<protein>
    <submittedName>
        <fullName evidence="3">Uncharacterized protein</fullName>
    </submittedName>
</protein>
<reference evidence="3 4" key="1">
    <citation type="submission" date="2016-09" db="EMBL/GenBank/DDBJ databases">
        <title>Extensive genetic diversity and differential bi-allelic expression allows diatom success in the polar Southern Ocean.</title>
        <authorList>
            <consortium name="DOE Joint Genome Institute"/>
            <person name="Mock T."/>
            <person name="Otillar R.P."/>
            <person name="Strauss J."/>
            <person name="Dupont C."/>
            <person name="Frickenhaus S."/>
            <person name="Maumus F."/>
            <person name="Mcmullan M."/>
            <person name="Sanges R."/>
            <person name="Schmutz J."/>
            <person name="Toseland A."/>
            <person name="Valas R."/>
            <person name="Veluchamy A."/>
            <person name="Ward B.J."/>
            <person name="Allen A."/>
            <person name="Barry K."/>
            <person name="Falciatore A."/>
            <person name="Ferrante M."/>
            <person name="Fortunato A.E."/>
            <person name="Gloeckner G."/>
            <person name="Gruber A."/>
            <person name="Hipkin R."/>
            <person name="Janech M."/>
            <person name="Kroth P."/>
            <person name="Leese F."/>
            <person name="Lindquist E."/>
            <person name="Lyon B.R."/>
            <person name="Martin J."/>
            <person name="Mayer C."/>
            <person name="Parker M."/>
            <person name="Quesneville H."/>
            <person name="Raymond J."/>
            <person name="Uhlig C."/>
            <person name="Valentin K.U."/>
            <person name="Worden A.Z."/>
            <person name="Armbrust E.V."/>
            <person name="Bowler C."/>
            <person name="Green B."/>
            <person name="Moulton V."/>
            <person name="Van Oosterhout C."/>
            <person name="Grigoriev I."/>
        </authorList>
    </citation>
    <scope>NUCLEOTIDE SEQUENCE [LARGE SCALE GENOMIC DNA]</scope>
    <source>
        <strain evidence="3 4">CCMP1102</strain>
    </source>
</reference>
<evidence type="ECO:0000256" key="2">
    <source>
        <dbReference type="SAM" id="MobiDB-lite"/>
    </source>
</evidence>
<evidence type="ECO:0000313" key="3">
    <source>
        <dbReference type="EMBL" id="OEU16430.1"/>
    </source>
</evidence>
<dbReference type="InParanoid" id="A0A1E7FE18"/>
<dbReference type="Proteomes" id="UP000095751">
    <property type="component" value="Unassembled WGS sequence"/>
</dbReference>
<feature type="coiled-coil region" evidence="1">
    <location>
        <begin position="139"/>
        <end position="166"/>
    </location>
</feature>
<organism evidence="3 4">
    <name type="scientific">Fragilariopsis cylindrus CCMP1102</name>
    <dbReference type="NCBI Taxonomy" id="635003"/>
    <lineage>
        <taxon>Eukaryota</taxon>
        <taxon>Sar</taxon>
        <taxon>Stramenopiles</taxon>
        <taxon>Ochrophyta</taxon>
        <taxon>Bacillariophyta</taxon>
        <taxon>Bacillariophyceae</taxon>
        <taxon>Bacillariophycidae</taxon>
        <taxon>Bacillariales</taxon>
        <taxon>Bacillariaceae</taxon>
        <taxon>Fragilariopsis</taxon>
    </lineage>
</organism>
<feature type="coiled-coil region" evidence="1">
    <location>
        <begin position="371"/>
        <end position="405"/>
    </location>
</feature>
<evidence type="ECO:0000256" key="1">
    <source>
        <dbReference type="SAM" id="Coils"/>
    </source>
</evidence>
<dbReference type="KEGG" id="fcy:FRACYDRAFT_239023"/>
<dbReference type="OrthoDB" id="10676159at2759"/>
<gene>
    <name evidence="3" type="ORF">FRACYDRAFT_239023</name>
</gene>
<evidence type="ECO:0000313" key="4">
    <source>
        <dbReference type="Proteomes" id="UP000095751"/>
    </source>
</evidence>
<feature type="region of interest" description="Disordered" evidence="2">
    <location>
        <begin position="89"/>
        <end position="120"/>
    </location>
</feature>
<name>A0A1E7FE18_9STRA</name>
<dbReference type="EMBL" id="KV784358">
    <property type="protein sequence ID" value="OEU16430.1"/>
    <property type="molecule type" value="Genomic_DNA"/>
</dbReference>
<dbReference type="AlphaFoldDB" id="A0A1E7FE18"/>
<feature type="compositionally biased region" description="Polar residues" evidence="2">
    <location>
        <begin position="316"/>
        <end position="327"/>
    </location>
</feature>
<sequence length="488" mass="54839">MSPKTFDDGVNVDNVVTYSSAATNNRKSALSTKIITSTTGSLIPVVDHDAMIDQERKHRTNDIRERLGPIMERFMSSVTKIQTLEDSLRLGVGSDGDDDDHNHNHDDTSSTSSKSTNYEHTIIRPGGTRSIVNKSMELVKKKMLRLKNMEDTLEALEDRRIILRRHCQAKFTTTEKSDNLLCQNNRIVELEEEVSVTKKKCRLVDDLQARNVLLENDLMDVREALQEKSRTDLQQQQCRKNDEYMHIKSDSLENKVEYLTASTCDDLKKENKNLPQTIKNQGSQESTVVVTAPLSLTESSIIDKLCIVDNNTCSTSSMTDESFSLFPTPNEMDGTAEQQQQQKHNFSEREDDASSSSSSSSSSNSGGSSMIENLTSKIKILDRENAELRESNDNAMHKFKTFQQEITRQSSVIKGLQLKLDSNVLGGTEQSEAAAMIESEEADKLSLSCTVALKTKDERGKKSVVKNTGQFLFKRLLFKDRKNAQSEK</sequence>
<proteinExistence type="predicted"/>
<keyword evidence="4" id="KW-1185">Reference proteome</keyword>
<keyword evidence="1" id="KW-0175">Coiled coil</keyword>